<dbReference type="EMBL" id="DRLD01000389">
    <property type="protein sequence ID" value="HED11759.1"/>
    <property type="molecule type" value="Genomic_DNA"/>
</dbReference>
<feature type="repeat" description="TPR" evidence="1">
    <location>
        <begin position="43"/>
        <end position="76"/>
    </location>
</feature>
<dbReference type="SUPFAM" id="SSF48452">
    <property type="entry name" value="TPR-like"/>
    <property type="match status" value="1"/>
</dbReference>
<dbReference type="InterPro" id="IPR019734">
    <property type="entry name" value="TPR_rpt"/>
</dbReference>
<name>A0A7V1M1W6_CALAY</name>
<comment type="caution">
    <text evidence="3">The sequence shown here is derived from an EMBL/GenBank/DDBJ whole genome shotgun (WGS) entry which is preliminary data.</text>
</comment>
<keyword evidence="1" id="KW-0802">TPR repeat</keyword>
<dbReference type="Proteomes" id="UP000886005">
    <property type="component" value="Unassembled WGS sequence"/>
</dbReference>
<dbReference type="PROSITE" id="PS50005">
    <property type="entry name" value="TPR"/>
    <property type="match status" value="1"/>
</dbReference>
<dbReference type="Pfam" id="PF13432">
    <property type="entry name" value="TPR_16"/>
    <property type="match status" value="1"/>
</dbReference>
<feature type="compositionally biased region" description="Acidic residues" evidence="2">
    <location>
        <begin position="302"/>
        <end position="315"/>
    </location>
</feature>
<accession>A0A7V1M1W6</accession>
<dbReference type="AlphaFoldDB" id="A0A7V1M1W6"/>
<evidence type="ECO:0000256" key="1">
    <source>
        <dbReference type="PROSITE-ProRule" id="PRU00339"/>
    </source>
</evidence>
<evidence type="ECO:0000256" key="2">
    <source>
        <dbReference type="SAM" id="MobiDB-lite"/>
    </source>
</evidence>
<dbReference type="Gene3D" id="1.25.40.10">
    <property type="entry name" value="Tetratricopeptide repeat domain"/>
    <property type="match status" value="1"/>
</dbReference>
<feature type="region of interest" description="Disordered" evidence="2">
    <location>
        <begin position="302"/>
        <end position="333"/>
    </location>
</feature>
<dbReference type="InterPro" id="IPR011990">
    <property type="entry name" value="TPR-like_helical_dom_sf"/>
</dbReference>
<evidence type="ECO:0000313" key="3">
    <source>
        <dbReference type="EMBL" id="HED11759.1"/>
    </source>
</evidence>
<sequence>MSNVMEKDFILFASKAHALLQQEKAENALHLSEAGVRRFPRYADGHMVLGMCYKALGRTDEARAEFERAITFAPNNLAAMNALAEINRENGLHQIARDWQIKKLMYFPYDDALQEELAGELARLPLEAHTPPEAEETAPEDSVQELLDEVDEEMIVGEELMEEEPPVEDPAEEEDLPTLMEETGDVSAESDVQISDRFDPLADELILEESAGDMEKPDLSGFDKTDEDFASLMTDMFSPEAAETAESPENDEEEWLEVQDIIIEEQPEPEAEIPVVEEKAAPVNETDKLISELELVSEEEEALLMDDEPFEENVEEQSPSSGPEQPVSGVGEEDVTIEKLMLNPNLITPTFGEILIAQKKFAEARHVFMELSKREPDNPRFVRKISFLEKFLQVQ</sequence>
<reference evidence="3" key="1">
    <citation type="journal article" date="2020" name="mSystems">
        <title>Genome- and Community-Level Interaction Insights into Carbon Utilization and Element Cycling Functions of Hydrothermarchaeota in Hydrothermal Sediment.</title>
        <authorList>
            <person name="Zhou Z."/>
            <person name="Liu Y."/>
            <person name="Xu W."/>
            <person name="Pan J."/>
            <person name="Luo Z.H."/>
            <person name="Li M."/>
        </authorList>
    </citation>
    <scope>NUCLEOTIDE SEQUENCE [LARGE SCALE GENOMIC DNA]</scope>
    <source>
        <strain evidence="3">HyVt-456</strain>
    </source>
</reference>
<proteinExistence type="predicted"/>
<protein>
    <submittedName>
        <fullName evidence="3">Tetratricopeptide repeat protein</fullName>
    </submittedName>
</protein>
<dbReference type="SMART" id="SM00028">
    <property type="entry name" value="TPR"/>
    <property type="match status" value="2"/>
</dbReference>
<organism evidence="3">
    <name type="scientific">Caldithrix abyssi</name>
    <dbReference type="NCBI Taxonomy" id="187145"/>
    <lineage>
        <taxon>Bacteria</taxon>
        <taxon>Pseudomonadati</taxon>
        <taxon>Calditrichota</taxon>
        <taxon>Calditrichia</taxon>
        <taxon>Calditrichales</taxon>
        <taxon>Calditrichaceae</taxon>
        <taxon>Caldithrix</taxon>
    </lineage>
</organism>
<gene>
    <name evidence="3" type="ORF">ENJ10_13790</name>
</gene>